<dbReference type="RefSeq" id="XP_056845731.1">
    <property type="nucleotide sequence ID" value="XM_056989751.1"/>
</dbReference>
<dbReference type="PROSITE" id="PS50985">
    <property type="entry name" value="GRAS"/>
    <property type="match status" value="2"/>
</dbReference>
<feature type="region of interest" description="Leucine repeat II (LRII)" evidence="3">
    <location>
        <begin position="499"/>
        <end position="531"/>
    </location>
</feature>
<feature type="compositionally biased region" description="Pro residues" evidence="4">
    <location>
        <begin position="35"/>
        <end position="47"/>
    </location>
</feature>
<name>A0A9W3C264_RAPSA</name>
<sequence length="1322" mass="151046">MGSYSGGFPGSFDNFDFNFGNGFYLDDQPLLEVPSPFPPPPPPPAHPDPYSQQNLAADADADISDSVLKYISQVLMEEDMEEKPCMFHDALSLQAAEKSLYEALGEKYPTDHSEPLMTTTFTTTTVQLARSPDGSSPSTTSSDWSFDCFENNRPSWFHTPVPENFVFQSTRSNIPKSSDVVRKSSFNHDLLSNMFKDSELAFQFERGKEEASKFLPKSCQLVIDVESSYNPSNDPKEHNNSVPYRRTGKKKHWREDEEEHLVSEERSKKQSAVYVDEAELSEMFDKILLFGRPKEQPLCILNDNFIKETAKDSSPSYKGDTTQQKPAASCGNSYVKDTPDLRNLLVSCAQAVSSNDREMAEELLKQVRQHSSSHGDGTGRLAHYFADSLEARLAGTGTQIYTALSSKKTPASDMLKAYQTYVSVCPFNKTAIIFANHSILHLATDAQTIHIIDFGISYGFQWPPLIHRLAWRRGGSCKLRITGIELPQRGFRPAEGVAETGHRLARYCQRYNVPFEYNGIAQKWETIKVEDLKLREGEFVAVNSLFRFRNLLDETVAVHSPRDEVLKLIKKIKPNVFIPAVLSGSYNAPFFVTRFREVLFHYSSLFDMCETSLPQEDPMRVMFEKEFYGREIMNVVACEGSERVERPESYKQWQARAMRAGFRQLTLEKELVQKLKLMVESGYKSKEFDVDRDGNWLLQGWKGRIVYASCTLVPILFLDSSLDFDRNPSTFFLSDPLLQPDENDSSNTLLRYVNQILMEESAGDKQSMFYDSLALRKTEEMLQQVITDSKAHRGSVVTTSSDASGSISSSRGPVNEIVVKSMFSDAESDLQFRRGLEEARKFLPNSDQWVFNLERPLVESDLSRVKKSHEREVLDLEEVRSSKQSATNVEDVEVTDMFDKVLLLDGECDPQTLSTQQTLSNNKTKSKTKKAKKKKKSQVIDFRTLLTHCAQAISTGDKTTALDLLLQIRQDSSPLGDASQRLAHCFANALEARLRGNTGPVIQTYYNVITSVKETASDILKAYRVYLSSSPFVTLMYFFSFRMILDAAKDAEVLHVVDFGILYGFQWPMFIQYLSGRKDVPRKLRITGIELPQRGLRPAERIEETGRRLAEYCKRFNVPFEYKAIASQHWETIRIDEFDIRPGEVLAVNAGLRLKTLQDETGGEETCPRDAVLKLIRKMNPDVFVHAIVNGSFNAPFFISRFKEAVYHYYALFDMFDSTLPRDNQERVRFEREFYGREAMNVIACEEGDRVERPETYRQWQVRMVRAGFKQKPVKAEMVELFREKLKKWRYHKDFVVDENSKWLLQGWKGRTLYASSCWVPA</sequence>
<dbReference type="PANTHER" id="PTHR31636">
    <property type="entry name" value="OSJNBA0084A10.13 PROTEIN-RELATED"/>
    <property type="match status" value="1"/>
</dbReference>
<evidence type="ECO:0000313" key="6">
    <source>
        <dbReference type="RefSeq" id="XP_056845731.1"/>
    </source>
</evidence>
<keyword evidence="1" id="KW-0805">Transcription regulation</keyword>
<evidence type="ECO:0000313" key="5">
    <source>
        <dbReference type="Proteomes" id="UP000504610"/>
    </source>
</evidence>
<keyword evidence="5" id="KW-1185">Reference proteome</keyword>
<evidence type="ECO:0000256" key="4">
    <source>
        <dbReference type="SAM" id="MobiDB-lite"/>
    </source>
</evidence>
<feature type="region of interest" description="SAW" evidence="3">
    <location>
        <begin position="1244"/>
        <end position="1320"/>
    </location>
</feature>
<feature type="compositionally biased region" description="Polar residues" evidence="4">
    <location>
        <begin position="913"/>
        <end position="922"/>
    </location>
</feature>
<accession>A0A9W3C264</accession>
<keyword evidence="2" id="KW-0804">Transcription</keyword>
<evidence type="ECO:0000256" key="3">
    <source>
        <dbReference type="PROSITE-ProRule" id="PRU01191"/>
    </source>
</evidence>
<feature type="region of interest" description="Disordered" evidence="4">
    <location>
        <begin position="227"/>
        <end position="268"/>
    </location>
</feature>
<feature type="region of interest" description="Disordered" evidence="4">
    <location>
        <begin position="913"/>
        <end position="932"/>
    </location>
</feature>
<dbReference type="Proteomes" id="UP000504610">
    <property type="component" value="Chromosome 6"/>
</dbReference>
<reference evidence="5" key="1">
    <citation type="journal article" date="2019" name="Database">
        <title>The radish genome database (RadishGD): an integrated information resource for radish genomics.</title>
        <authorList>
            <person name="Yu H.J."/>
            <person name="Baek S."/>
            <person name="Lee Y.J."/>
            <person name="Cho A."/>
            <person name="Mun J.H."/>
        </authorList>
    </citation>
    <scope>NUCLEOTIDE SEQUENCE [LARGE SCALE GENOMIC DNA]</scope>
    <source>
        <strain evidence="5">cv. WK10039</strain>
    </source>
</reference>
<feature type="region of interest" description="Leucine repeat II (LRII)" evidence="3">
    <location>
        <begin position="1104"/>
        <end position="1136"/>
    </location>
</feature>
<feature type="compositionally biased region" description="Polar residues" evidence="4">
    <location>
        <begin position="312"/>
        <end position="332"/>
    </location>
</feature>
<proteinExistence type="inferred from homology"/>
<feature type="region of interest" description="VHIID" evidence="3">
    <location>
        <begin position="418"/>
        <end position="483"/>
    </location>
</feature>
<feature type="region of interest" description="Disordered" evidence="4">
    <location>
        <begin position="310"/>
        <end position="332"/>
    </location>
</feature>
<feature type="region of interest" description="Disordered" evidence="4">
    <location>
        <begin position="30"/>
        <end position="52"/>
    </location>
</feature>
<dbReference type="OrthoDB" id="47276at2759"/>
<feature type="short sequence motif" description="VHIID" evidence="3">
    <location>
        <begin position="449"/>
        <end position="453"/>
    </location>
</feature>
<organism evidence="5 6">
    <name type="scientific">Raphanus sativus</name>
    <name type="common">Radish</name>
    <name type="synonym">Raphanus raphanistrum var. sativus</name>
    <dbReference type="NCBI Taxonomy" id="3726"/>
    <lineage>
        <taxon>Eukaryota</taxon>
        <taxon>Viridiplantae</taxon>
        <taxon>Streptophyta</taxon>
        <taxon>Embryophyta</taxon>
        <taxon>Tracheophyta</taxon>
        <taxon>Spermatophyta</taxon>
        <taxon>Magnoliopsida</taxon>
        <taxon>eudicotyledons</taxon>
        <taxon>Gunneridae</taxon>
        <taxon>Pentapetalae</taxon>
        <taxon>rosids</taxon>
        <taxon>malvids</taxon>
        <taxon>Brassicales</taxon>
        <taxon>Brassicaceae</taxon>
        <taxon>Brassiceae</taxon>
        <taxon>Raphanus</taxon>
    </lineage>
</organism>
<reference evidence="6" key="2">
    <citation type="submission" date="2025-08" db="UniProtKB">
        <authorList>
            <consortium name="RefSeq"/>
        </authorList>
    </citation>
    <scope>IDENTIFICATION</scope>
    <source>
        <tissue evidence="6">Leaf</tissue>
    </source>
</reference>
<comment type="similarity">
    <text evidence="3">Belongs to the GRAS family.</text>
</comment>
<feature type="region of interest" description="VHIID" evidence="3">
    <location>
        <begin position="1023"/>
        <end position="1088"/>
    </location>
</feature>
<protein>
    <submittedName>
        <fullName evidence="6">Scarecrow-like protein 33 isoform X3</fullName>
    </submittedName>
</protein>
<feature type="region of interest" description="SAW" evidence="3">
    <location>
        <begin position="637"/>
        <end position="713"/>
    </location>
</feature>
<evidence type="ECO:0000256" key="2">
    <source>
        <dbReference type="ARBA" id="ARBA00023163"/>
    </source>
</evidence>
<feature type="region of interest" description="Leucine repeat I (LRI)" evidence="3">
    <location>
        <begin position="339"/>
        <end position="399"/>
    </location>
</feature>
<comment type="caution">
    <text evidence="3">Lacks conserved residue(s) required for the propagation of feature annotation.</text>
</comment>
<dbReference type="GeneID" id="108812072"/>
<dbReference type="InterPro" id="IPR005202">
    <property type="entry name" value="TF_GRAS"/>
</dbReference>
<feature type="short sequence motif" description="VHIID" evidence="3">
    <location>
        <begin position="1054"/>
        <end position="1058"/>
    </location>
</feature>
<gene>
    <name evidence="6" type="primary">LOC108812072</name>
</gene>
<evidence type="ECO:0000256" key="1">
    <source>
        <dbReference type="ARBA" id="ARBA00023015"/>
    </source>
</evidence>
<dbReference type="Pfam" id="PF03514">
    <property type="entry name" value="GRAS"/>
    <property type="match status" value="2"/>
</dbReference>